<comment type="caution">
    <text evidence="6">The sequence shown here is derived from an EMBL/GenBank/DDBJ whole genome shotgun (WGS) entry which is preliminary data.</text>
</comment>
<evidence type="ECO:0000256" key="1">
    <source>
        <dbReference type="ARBA" id="ARBA00023015"/>
    </source>
</evidence>
<reference evidence="7" key="1">
    <citation type="journal article" date="2019" name="Int. J. Syst. Evol. Microbiol.">
        <title>The Global Catalogue of Microorganisms (GCM) 10K type strain sequencing project: providing services to taxonomists for standard genome sequencing and annotation.</title>
        <authorList>
            <consortium name="The Broad Institute Genomics Platform"/>
            <consortium name="The Broad Institute Genome Sequencing Center for Infectious Disease"/>
            <person name="Wu L."/>
            <person name="Ma J."/>
        </authorList>
    </citation>
    <scope>NUCLEOTIDE SEQUENCE [LARGE SCALE GENOMIC DNA]</scope>
    <source>
        <strain evidence="7">CGMCC 1.15399</strain>
    </source>
</reference>
<keyword evidence="1" id="KW-0805">Transcription regulation</keyword>
<dbReference type="RefSeq" id="WP_219532958.1">
    <property type="nucleotide sequence ID" value="NZ_JAHKRM010000016.1"/>
</dbReference>
<feature type="region of interest" description="Disordered" evidence="5">
    <location>
        <begin position="353"/>
        <end position="475"/>
    </location>
</feature>
<feature type="compositionally biased region" description="Low complexity" evidence="5">
    <location>
        <begin position="358"/>
        <end position="372"/>
    </location>
</feature>
<keyword evidence="2" id="KW-0731">Sigma factor</keyword>
<evidence type="ECO:0000256" key="3">
    <source>
        <dbReference type="ARBA" id="ARBA00023125"/>
    </source>
</evidence>
<dbReference type="InterPro" id="IPR039425">
    <property type="entry name" value="RNA_pol_sigma-70-like"/>
</dbReference>
<sequence>MNDRVLVESLRACAPGALAALYDAYAEGIHRYCWSLLLSSDGAQVALRDTMIAAEAHAGSLVDPGRLRPWLYALARAECLRRRMAQPPGADEALAQAPPLDDPADADLRVMAWNAIQSLRPGDREVLELSTAHELSTPELAAVLGTAARHVEAAQEEARERLRDAITAEILARKGPYDCSRRAGILTGFSGELTAEMRAQLIGHLPRCLTCSPHRNRQVSAAKVFELLPRIPLPESLGVRVMSCFADPELLPYRRYVARRSGALDAAGFPVAVARHPRKWPQAVAGAMAAVATVVAIAVIFQQFGRVDGGVPGIASAAFPAPGEPPAIRLPWRSAPRDVPVIVEPILDSTATVPLGIPATPATGATSPARSTPETRETAKDQTKPQPKATPTPDHQSAEPAPEPDKHPDTQPERQPDKRPGDHPDKGHHPRRTPCPTDTPTPAPPPTQTPIATPVATPTVAPAQTPTAPAVVPAG</sequence>
<name>A0ABW4GCH4_9ACTN</name>
<dbReference type="Proteomes" id="UP001597097">
    <property type="component" value="Unassembled WGS sequence"/>
</dbReference>
<dbReference type="PANTHER" id="PTHR43133:SF8">
    <property type="entry name" value="RNA POLYMERASE SIGMA FACTOR HI_1459-RELATED"/>
    <property type="match status" value="1"/>
</dbReference>
<feature type="compositionally biased region" description="Basic and acidic residues" evidence="5">
    <location>
        <begin position="403"/>
        <end position="427"/>
    </location>
</feature>
<evidence type="ECO:0000313" key="6">
    <source>
        <dbReference type="EMBL" id="MFD1539062.1"/>
    </source>
</evidence>
<evidence type="ECO:0000256" key="2">
    <source>
        <dbReference type="ARBA" id="ARBA00023082"/>
    </source>
</evidence>
<proteinExistence type="predicted"/>
<evidence type="ECO:0000256" key="5">
    <source>
        <dbReference type="SAM" id="MobiDB-lite"/>
    </source>
</evidence>
<evidence type="ECO:0000256" key="4">
    <source>
        <dbReference type="ARBA" id="ARBA00023163"/>
    </source>
</evidence>
<feature type="compositionally biased region" description="Basic and acidic residues" evidence="5">
    <location>
        <begin position="373"/>
        <end position="383"/>
    </location>
</feature>
<keyword evidence="3" id="KW-0238">DNA-binding</keyword>
<protein>
    <recommendedName>
        <fullName evidence="8">Sigma-70 family RNA polymerase sigma factor</fullName>
    </recommendedName>
</protein>
<evidence type="ECO:0000313" key="7">
    <source>
        <dbReference type="Proteomes" id="UP001597097"/>
    </source>
</evidence>
<dbReference type="PANTHER" id="PTHR43133">
    <property type="entry name" value="RNA POLYMERASE ECF-TYPE SIGMA FACTO"/>
    <property type="match status" value="1"/>
</dbReference>
<accession>A0ABW4GCH4</accession>
<gene>
    <name evidence="6" type="ORF">ACFSJ0_18550</name>
</gene>
<dbReference type="EMBL" id="JBHUCM010000016">
    <property type="protein sequence ID" value="MFD1539062.1"/>
    <property type="molecule type" value="Genomic_DNA"/>
</dbReference>
<feature type="compositionally biased region" description="Low complexity" evidence="5">
    <location>
        <begin position="449"/>
        <end position="475"/>
    </location>
</feature>
<keyword evidence="7" id="KW-1185">Reference proteome</keyword>
<organism evidence="6 7">
    <name type="scientific">Nonomuraea guangzhouensis</name>
    <dbReference type="NCBI Taxonomy" id="1291555"/>
    <lineage>
        <taxon>Bacteria</taxon>
        <taxon>Bacillati</taxon>
        <taxon>Actinomycetota</taxon>
        <taxon>Actinomycetes</taxon>
        <taxon>Streptosporangiales</taxon>
        <taxon>Streptosporangiaceae</taxon>
        <taxon>Nonomuraea</taxon>
    </lineage>
</organism>
<feature type="compositionally biased region" description="Low complexity" evidence="5">
    <location>
        <begin position="384"/>
        <end position="394"/>
    </location>
</feature>
<evidence type="ECO:0008006" key="8">
    <source>
        <dbReference type="Google" id="ProtNLM"/>
    </source>
</evidence>
<keyword evidence="4" id="KW-0804">Transcription</keyword>
<feature type="compositionally biased region" description="Pro residues" evidence="5">
    <location>
        <begin position="437"/>
        <end position="448"/>
    </location>
</feature>